<organism evidence="1">
    <name type="scientific">Anguilla anguilla</name>
    <name type="common">European freshwater eel</name>
    <name type="synonym">Muraena anguilla</name>
    <dbReference type="NCBI Taxonomy" id="7936"/>
    <lineage>
        <taxon>Eukaryota</taxon>
        <taxon>Metazoa</taxon>
        <taxon>Chordata</taxon>
        <taxon>Craniata</taxon>
        <taxon>Vertebrata</taxon>
        <taxon>Euteleostomi</taxon>
        <taxon>Actinopterygii</taxon>
        <taxon>Neopterygii</taxon>
        <taxon>Teleostei</taxon>
        <taxon>Anguilliformes</taxon>
        <taxon>Anguillidae</taxon>
        <taxon>Anguilla</taxon>
    </lineage>
</organism>
<sequence>MTSPGLRSVALRQTACGCLLLTGASVCKTGERFWRICENCNKTDSISLLYFITMLSW</sequence>
<evidence type="ECO:0000313" key="1">
    <source>
        <dbReference type="EMBL" id="JAH38018.1"/>
    </source>
</evidence>
<protein>
    <submittedName>
        <fullName evidence="1">Uncharacterized protein</fullName>
    </submittedName>
</protein>
<name>A0A0E9SBW8_ANGAN</name>
<reference evidence="1" key="2">
    <citation type="journal article" date="2015" name="Fish Shellfish Immunol.">
        <title>Early steps in the European eel (Anguilla anguilla)-Vibrio vulnificus interaction in the gills: Role of the RtxA13 toxin.</title>
        <authorList>
            <person name="Callol A."/>
            <person name="Pajuelo D."/>
            <person name="Ebbesson L."/>
            <person name="Teles M."/>
            <person name="MacKenzie S."/>
            <person name="Amaro C."/>
        </authorList>
    </citation>
    <scope>NUCLEOTIDE SEQUENCE</scope>
</reference>
<accession>A0A0E9SBW8</accession>
<dbReference type="AlphaFoldDB" id="A0A0E9SBW8"/>
<proteinExistence type="predicted"/>
<dbReference type="EMBL" id="GBXM01070559">
    <property type="protein sequence ID" value="JAH38018.1"/>
    <property type="molecule type" value="Transcribed_RNA"/>
</dbReference>
<reference evidence="1" key="1">
    <citation type="submission" date="2014-11" db="EMBL/GenBank/DDBJ databases">
        <authorList>
            <person name="Amaro Gonzalez C."/>
        </authorList>
    </citation>
    <scope>NUCLEOTIDE SEQUENCE</scope>
</reference>